<protein>
    <recommendedName>
        <fullName evidence="4">ABC transporter permease</fullName>
    </recommendedName>
</protein>
<dbReference type="KEGG" id="tum:CBW65_17970"/>
<dbReference type="Pfam" id="PF12679">
    <property type="entry name" value="ABC2_membrane_2"/>
    <property type="match status" value="1"/>
</dbReference>
<feature type="transmembrane region" description="Helical" evidence="1">
    <location>
        <begin position="30"/>
        <end position="52"/>
    </location>
</feature>
<evidence type="ECO:0008006" key="4">
    <source>
        <dbReference type="Google" id="ProtNLM"/>
    </source>
</evidence>
<keyword evidence="1" id="KW-1133">Transmembrane helix</keyword>
<feature type="transmembrane region" description="Helical" evidence="1">
    <location>
        <begin position="179"/>
        <end position="205"/>
    </location>
</feature>
<organism evidence="2 3">
    <name type="scientific">Tumebacillus avium</name>
    <dbReference type="NCBI Taxonomy" id="1903704"/>
    <lineage>
        <taxon>Bacteria</taxon>
        <taxon>Bacillati</taxon>
        <taxon>Bacillota</taxon>
        <taxon>Bacilli</taxon>
        <taxon>Bacillales</taxon>
        <taxon>Alicyclobacillaceae</taxon>
        <taxon>Tumebacillus</taxon>
    </lineage>
</organism>
<feature type="transmembrane region" description="Helical" evidence="1">
    <location>
        <begin position="254"/>
        <end position="274"/>
    </location>
</feature>
<dbReference type="GO" id="GO:0140359">
    <property type="term" value="F:ABC-type transporter activity"/>
    <property type="evidence" value="ECO:0007669"/>
    <property type="project" value="InterPro"/>
</dbReference>
<dbReference type="AlphaFoldDB" id="A0A1Y0IRJ9"/>
<dbReference type="GO" id="GO:0005886">
    <property type="term" value="C:plasma membrane"/>
    <property type="evidence" value="ECO:0007669"/>
    <property type="project" value="UniProtKB-SubCell"/>
</dbReference>
<dbReference type="RefSeq" id="WP_087458008.1">
    <property type="nucleotide sequence ID" value="NZ_CP021434.1"/>
</dbReference>
<name>A0A1Y0IRJ9_9BACL</name>
<evidence type="ECO:0000256" key="1">
    <source>
        <dbReference type="SAM" id="Phobius"/>
    </source>
</evidence>
<keyword evidence="1" id="KW-0812">Transmembrane</keyword>
<evidence type="ECO:0000313" key="2">
    <source>
        <dbReference type="EMBL" id="ARU62649.1"/>
    </source>
</evidence>
<sequence>MIQRLLSLDFVSNPILLREFRARMRTPKTVVLLCLYLAVLGGLTMAFIFVSNLGNALRPGENRYILLAVAIIQLVLLAFIAPGLTAGAISGERERQTLNILLTTHLSPFKILFSKLISSMAFIWLVLFSTLPLYAIVLLHGGVAPVKLLYMFGFYLVVIVSFGAIGLFCSTWFKRTGVAVVVSYLISLFLLGGTAIAGEMINVFLSALSGNYGSRPSLVYITALNPVMNIWQIFEPNTYIFTLYRSNNPLIMPAWLYFSVVYLIGAVVLMWLSVRLLTPVKRRMGDKIKDKKEAAE</sequence>
<dbReference type="Proteomes" id="UP000195437">
    <property type="component" value="Chromosome"/>
</dbReference>
<keyword evidence="1" id="KW-0472">Membrane</keyword>
<feature type="transmembrane region" description="Helical" evidence="1">
    <location>
        <begin position="148"/>
        <end position="173"/>
    </location>
</feature>
<feature type="transmembrane region" description="Helical" evidence="1">
    <location>
        <begin position="64"/>
        <end position="86"/>
    </location>
</feature>
<dbReference type="PANTHER" id="PTHR43471">
    <property type="entry name" value="ABC TRANSPORTER PERMEASE"/>
    <property type="match status" value="1"/>
</dbReference>
<accession>A0A1Y0IRJ9</accession>
<keyword evidence="3" id="KW-1185">Reference proteome</keyword>
<dbReference type="OrthoDB" id="9815855at2"/>
<proteinExistence type="predicted"/>
<gene>
    <name evidence="2" type="ORF">CBW65_17970</name>
</gene>
<feature type="transmembrane region" description="Helical" evidence="1">
    <location>
        <begin position="122"/>
        <end position="141"/>
    </location>
</feature>
<dbReference type="PANTHER" id="PTHR43471:SF12">
    <property type="entry name" value="HYPOTHETICAL MEMBRANE PROTEIN, CONSERVED"/>
    <property type="match status" value="1"/>
</dbReference>
<evidence type="ECO:0000313" key="3">
    <source>
        <dbReference type="Proteomes" id="UP000195437"/>
    </source>
</evidence>
<reference evidence="3" key="1">
    <citation type="submission" date="2017-05" db="EMBL/GenBank/DDBJ databases">
        <authorList>
            <person name="Sung H."/>
        </authorList>
    </citation>
    <scope>NUCLEOTIDE SEQUENCE [LARGE SCALE GENOMIC DNA]</scope>
    <source>
        <strain evidence="3">AR23208</strain>
    </source>
</reference>
<dbReference type="EMBL" id="CP021434">
    <property type="protein sequence ID" value="ARU62649.1"/>
    <property type="molecule type" value="Genomic_DNA"/>
</dbReference>